<dbReference type="InterPro" id="IPR010019">
    <property type="entry name" value="Integral_membrane_YccS"/>
</dbReference>
<accession>A0A2U3B6D6</accession>
<keyword evidence="2" id="KW-1003">Cell membrane</keyword>
<dbReference type="Pfam" id="PF12805">
    <property type="entry name" value="FUSC-like"/>
    <property type="match status" value="1"/>
</dbReference>
<feature type="transmembrane region" description="Helical" evidence="7">
    <location>
        <begin position="440"/>
        <end position="458"/>
    </location>
</feature>
<proteinExistence type="inferred from homology"/>
<keyword evidence="5 7" id="KW-0472">Membrane</keyword>
<comment type="caution">
    <text evidence="10">The sequence shown here is derived from an EMBL/GenBank/DDBJ whole genome shotgun (WGS) entry which is preliminary data.</text>
</comment>
<feature type="transmembrane region" description="Helical" evidence="7">
    <location>
        <begin position="511"/>
        <end position="533"/>
    </location>
</feature>
<gene>
    <name evidence="10" type="primary">yccS</name>
    <name evidence="10" type="ORF">DI392_16570</name>
</gene>
<keyword evidence="11" id="KW-1185">Reference proteome</keyword>
<feature type="transmembrane region" description="Helical" evidence="7">
    <location>
        <begin position="139"/>
        <end position="163"/>
    </location>
</feature>
<dbReference type="Pfam" id="PF13515">
    <property type="entry name" value="FUSC_2"/>
    <property type="match status" value="1"/>
</dbReference>
<feature type="transmembrane region" description="Helical" evidence="7">
    <location>
        <begin position="488"/>
        <end position="505"/>
    </location>
</feature>
<evidence type="ECO:0000256" key="1">
    <source>
        <dbReference type="ARBA" id="ARBA00004651"/>
    </source>
</evidence>
<dbReference type="AlphaFoldDB" id="A0A2U3B6D6"/>
<evidence type="ECO:0000313" key="10">
    <source>
        <dbReference type="EMBL" id="PWI32285.1"/>
    </source>
</evidence>
<evidence type="ECO:0000256" key="7">
    <source>
        <dbReference type="SAM" id="Phobius"/>
    </source>
</evidence>
<dbReference type="NCBIfam" id="TIGR01666">
    <property type="entry name" value="YCCS"/>
    <property type="match status" value="1"/>
</dbReference>
<evidence type="ECO:0000259" key="8">
    <source>
        <dbReference type="Pfam" id="PF12805"/>
    </source>
</evidence>
<evidence type="ECO:0000256" key="4">
    <source>
        <dbReference type="ARBA" id="ARBA00022989"/>
    </source>
</evidence>
<comment type="similarity">
    <text evidence="6">Belongs to the YccS/YhfK family.</text>
</comment>
<dbReference type="Proteomes" id="UP000245362">
    <property type="component" value="Unassembled WGS sequence"/>
</dbReference>
<dbReference type="EMBL" id="QFWT01000010">
    <property type="protein sequence ID" value="PWI32285.1"/>
    <property type="molecule type" value="Genomic_DNA"/>
</dbReference>
<dbReference type="InterPro" id="IPR032692">
    <property type="entry name" value="YccS_N"/>
</dbReference>
<evidence type="ECO:0000256" key="5">
    <source>
        <dbReference type="ARBA" id="ARBA00023136"/>
    </source>
</evidence>
<feature type="domain" description="Integral membrane bound transporter" evidence="9">
    <location>
        <begin position="407"/>
        <end position="526"/>
    </location>
</feature>
<evidence type="ECO:0000256" key="3">
    <source>
        <dbReference type="ARBA" id="ARBA00022692"/>
    </source>
</evidence>
<protein>
    <submittedName>
        <fullName evidence="10">TIGR01666 family membrane protein</fullName>
    </submittedName>
</protein>
<feature type="transmembrane region" description="Helical" evidence="7">
    <location>
        <begin position="115"/>
        <end position="133"/>
    </location>
</feature>
<dbReference type="PANTHER" id="PTHR30509:SF8">
    <property type="entry name" value="INNER MEMBRANE PROTEIN YCCS"/>
    <property type="match status" value="1"/>
</dbReference>
<feature type="transmembrane region" description="Helical" evidence="7">
    <location>
        <begin position="464"/>
        <end position="481"/>
    </location>
</feature>
<sequence length="726" mass="82299">MFTFRHWAKKAVSPIRTFNHSGLILLSFAGVIIPCWYLNQFAPITPLILGVIAAALTETDDNLSGKLKAQGLTLICFAIATFSVEALFGEPALFALGLFSSSFGFIMLGAIGPRYATIAFGSLLIAIYTMLGADESVHLWYQPFLLLGGAIWYYFLSLIWYALWPLKPVQDNLARVFEQLAIYMDTKRKLLHPVSDLVPQPYRIQEANLNAKTVAALNQSKARFLSRSKRGRVDGPTDRFLKIYFLAQDIHERVNSTHYRYQELAKAFNRYDVMFRFKHLMELQSESCKAIADSIREGRQYSHNTASTMAMDELQKSIQHLEQQDRPEWKDLLVQLHYLFENLLTVEKLLSNVSNPDVIDVIEDDELSDTTPNSLKAMWQKIRSNFRLSSPLLRHAIRVSLALVAGFAVIEFMQVNRGYWILLTVLFVCQPNYSATRQKLISRIGGTVAGLLLGGLLLTLFPSQSSQLFFIVISGVAFFAFKENNYSYATAFITILVLFSFHQIGEGYAVILPRLFDTLVGCLLAVGAVTLLLPDWHSSKLNKAMAKSVEDNQQYLAQIIGQYRLGKKDDLNYRVARRNAHDSSADLSSIITNMLAEPGRHRASEEDSFRFLTLNHALLSYISALGAHRKQLDSQSVHKLILDAHRMIHQHLTILNQQLTNQCEHCAPDIDELTVEKRLSQWREADENSARMILQQLHLIYRMMPELHKLADKLASTSVEKTAKTD</sequence>
<dbReference type="OrthoDB" id="8670769at2"/>
<dbReference type="InterPro" id="IPR049453">
    <property type="entry name" value="Memb_transporter_dom"/>
</dbReference>
<evidence type="ECO:0000256" key="6">
    <source>
        <dbReference type="ARBA" id="ARBA00043993"/>
    </source>
</evidence>
<dbReference type="GO" id="GO:0005886">
    <property type="term" value="C:plasma membrane"/>
    <property type="evidence" value="ECO:0007669"/>
    <property type="project" value="UniProtKB-SubCell"/>
</dbReference>
<dbReference type="PANTHER" id="PTHR30509">
    <property type="entry name" value="P-HYDROXYBENZOIC ACID EFFLUX PUMP SUBUNIT-RELATED"/>
    <property type="match status" value="1"/>
</dbReference>
<keyword evidence="4 7" id="KW-1133">Transmembrane helix</keyword>
<evidence type="ECO:0000256" key="2">
    <source>
        <dbReference type="ARBA" id="ARBA00022475"/>
    </source>
</evidence>
<evidence type="ECO:0000313" key="11">
    <source>
        <dbReference type="Proteomes" id="UP000245362"/>
    </source>
</evidence>
<comment type="subcellular location">
    <subcellularLocation>
        <location evidence="1">Cell membrane</location>
        <topology evidence="1">Multi-pass membrane protein</topology>
    </subcellularLocation>
</comment>
<evidence type="ECO:0000259" key="9">
    <source>
        <dbReference type="Pfam" id="PF13515"/>
    </source>
</evidence>
<dbReference type="RefSeq" id="WP_109320806.1">
    <property type="nucleotide sequence ID" value="NZ_QFWT01000010.1"/>
</dbReference>
<feature type="domain" description="Integral membrane protein YccS N-terminal" evidence="8">
    <location>
        <begin position="72"/>
        <end position="350"/>
    </location>
</feature>
<reference evidence="10 11" key="1">
    <citation type="submission" date="2018-05" db="EMBL/GenBank/DDBJ databases">
        <title>Vibrio limimaris sp. nov., isolated from marine sediment.</title>
        <authorList>
            <person name="Li C.-M."/>
        </authorList>
    </citation>
    <scope>NUCLEOTIDE SEQUENCE [LARGE SCALE GENOMIC DNA]</scope>
    <source>
        <strain evidence="10 11">E4404</strain>
    </source>
</reference>
<dbReference type="NCBIfam" id="TIGR01667">
    <property type="entry name" value="YCCS_YHFK"/>
    <property type="match status" value="1"/>
</dbReference>
<organism evidence="10 11">
    <name type="scientific">Vibrio albus</name>
    <dbReference type="NCBI Taxonomy" id="2200953"/>
    <lineage>
        <taxon>Bacteria</taxon>
        <taxon>Pseudomonadati</taxon>
        <taxon>Pseudomonadota</taxon>
        <taxon>Gammaproteobacteria</taxon>
        <taxon>Vibrionales</taxon>
        <taxon>Vibrionaceae</taxon>
        <taxon>Vibrio</taxon>
    </lineage>
</organism>
<keyword evidence="3 7" id="KW-0812">Transmembrane</keyword>
<feature type="transmembrane region" description="Helical" evidence="7">
    <location>
        <begin position="21"/>
        <end position="39"/>
    </location>
</feature>
<name>A0A2U3B6D6_9VIBR</name>
<dbReference type="InterPro" id="IPR010020">
    <property type="entry name" value="Integral_membrane_YCCS_YHJK"/>
</dbReference>